<comment type="function">
    <text evidence="2">Acts on leucine, isoleucine and valine.</text>
</comment>
<evidence type="ECO:0000256" key="11">
    <source>
        <dbReference type="ARBA" id="ARBA00049229"/>
    </source>
</evidence>
<reference evidence="12" key="1">
    <citation type="submission" date="2009-06" db="EMBL/GenBank/DDBJ databases">
        <title>Complete sequence of chromosome 1 of Variovorax paradoxus S110.</title>
        <authorList>
            <consortium name="US DOE Joint Genome Institute"/>
            <person name="Lucas S."/>
            <person name="Copeland A."/>
            <person name="Lapidus A."/>
            <person name="Glavina del Rio T."/>
            <person name="Tice H."/>
            <person name="Bruce D."/>
            <person name="Goodwin L."/>
            <person name="Pitluck S."/>
            <person name="Chertkov O."/>
            <person name="Brettin T."/>
            <person name="Detter J.C."/>
            <person name="Han C."/>
            <person name="Larimer F."/>
            <person name="Land M."/>
            <person name="Hauser L."/>
            <person name="Kyrpides N."/>
            <person name="Ovchinnikova G."/>
            <person name="Orwin P."/>
            <person name="Leadbetter J.R."/>
            <person name="Spain J.C."/>
            <person name="Han J.I."/>
        </authorList>
    </citation>
    <scope>NUCLEOTIDE SEQUENCE</scope>
    <source>
        <strain evidence="12">S110</strain>
    </source>
</reference>
<dbReference type="AlphaFoldDB" id="C5CS66"/>
<dbReference type="PANTHER" id="PTHR42743:SF11">
    <property type="entry name" value="AMINODEOXYCHORISMATE LYASE"/>
    <property type="match status" value="1"/>
</dbReference>
<comment type="cofactor">
    <cofactor evidence="1">
        <name>pyridoxal 5'-phosphate</name>
        <dbReference type="ChEBI" id="CHEBI:597326"/>
    </cofactor>
</comment>
<dbReference type="EMBL" id="CP001635">
    <property type="protein sequence ID" value="ACS21846.1"/>
    <property type="molecule type" value="Genomic_DNA"/>
</dbReference>
<dbReference type="PANTHER" id="PTHR42743">
    <property type="entry name" value="AMINO-ACID AMINOTRANSFERASE"/>
    <property type="match status" value="1"/>
</dbReference>
<dbReference type="HOGENOM" id="CLU_020844_3_0_4"/>
<dbReference type="EC" id="2.6.1.42" evidence="7"/>
<dbReference type="InterPro" id="IPR043132">
    <property type="entry name" value="BCAT-like_C"/>
</dbReference>
<dbReference type="GO" id="GO:0004084">
    <property type="term" value="F:branched-chain-amino-acid transaminase activity"/>
    <property type="evidence" value="ECO:0007669"/>
    <property type="project" value="UniProtKB-EC"/>
</dbReference>
<comment type="catalytic activity">
    <reaction evidence="9">
        <text>L-valine + 2-oxoglutarate = 3-methyl-2-oxobutanoate + L-glutamate</text>
        <dbReference type="Rhea" id="RHEA:24813"/>
        <dbReference type="ChEBI" id="CHEBI:11851"/>
        <dbReference type="ChEBI" id="CHEBI:16810"/>
        <dbReference type="ChEBI" id="CHEBI:29985"/>
        <dbReference type="ChEBI" id="CHEBI:57762"/>
        <dbReference type="EC" id="2.6.1.42"/>
    </reaction>
</comment>
<evidence type="ECO:0000313" key="12">
    <source>
        <dbReference type="EMBL" id="ACS21846.1"/>
    </source>
</evidence>
<dbReference type="FunFam" id="3.20.10.10:FF:000002">
    <property type="entry name" value="D-alanine aminotransferase"/>
    <property type="match status" value="1"/>
</dbReference>
<accession>C5CS66</accession>
<comment type="similarity">
    <text evidence="6">Belongs to the class-IV pyridoxal-phosphate-dependent aminotransferase family.</text>
</comment>
<dbReference type="InterPro" id="IPR043131">
    <property type="entry name" value="BCAT-like_N"/>
</dbReference>
<dbReference type="eggNOG" id="COG0115">
    <property type="taxonomic scope" value="Bacteria"/>
</dbReference>
<comment type="catalytic activity">
    <reaction evidence="10">
        <text>L-isoleucine + 2-oxoglutarate = (S)-3-methyl-2-oxopentanoate + L-glutamate</text>
        <dbReference type="Rhea" id="RHEA:24801"/>
        <dbReference type="ChEBI" id="CHEBI:16810"/>
        <dbReference type="ChEBI" id="CHEBI:29985"/>
        <dbReference type="ChEBI" id="CHEBI:35146"/>
        <dbReference type="ChEBI" id="CHEBI:58045"/>
        <dbReference type="EC" id="2.6.1.42"/>
    </reaction>
</comment>
<dbReference type="STRING" id="543728.Vapar_5244"/>
<name>C5CS66_VARPS</name>
<keyword evidence="8" id="KW-0663">Pyridoxal phosphate</keyword>
<dbReference type="Pfam" id="PF01063">
    <property type="entry name" value="Aminotran_4"/>
    <property type="match status" value="1"/>
</dbReference>
<dbReference type="KEGG" id="vap:Vapar_5244"/>
<evidence type="ECO:0000256" key="4">
    <source>
        <dbReference type="ARBA" id="ARBA00004931"/>
    </source>
</evidence>
<proteinExistence type="inferred from homology"/>
<dbReference type="OrthoDB" id="9805628at2"/>
<evidence type="ECO:0000256" key="3">
    <source>
        <dbReference type="ARBA" id="ARBA00004824"/>
    </source>
</evidence>
<dbReference type="SUPFAM" id="SSF56752">
    <property type="entry name" value="D-aminoacid aminotransferase-like PLP-dependent enzymes"/>
    <property type="match status" value="1"/>
</dbReference>
<dbReference type="InterPro" id="IPR001544">
    <property type="entry name" value="Aminotrans_IV"/>
</dbReference>
<evidence type="ECO:0000256" key="2">
    <source>
        <dbReference type="ARBA" id="ARBA00003109"/>
    </source>
</evidence>
<gene>
    <name evidence="12" type="ordered locus">Vapar_5244</name>
</gene>
<protein>
    <recommendedName>
        <fullName evidence="7">branched-chain-amino-acid transaminase</fullName>
        <ecNumber evidence="7">2.6.1.42</ecNumber>
    </recommendedName>
</protein>
<dbReference type="Gene3D" id="3.30.470.10">
    <property type="match status" value="1"/>
</dbReference>
<evidence type="ECO:0000256" key="1">
    <source>
        <dbReference type="ARBA" id="ARBA00001933"/>
    </source>
</evidence>
<dbReference type="GO" id="GO:0008652">
    <property type="term" value="P:amino acid biosynthetic process"/>
    <property type="evidence" value="ECO:0007669"/>
    <property type="project" value="UniProtKB-ARBA"/>
</dbReference>
<comment type="pathway">
    <text evidence="4">Amino-acid biosynthesis; L-valine biosynthesis; L-valine from pyruvate: step 4/4.</text>
</comment>
<dbReference type="InterPro" id="IPR050571">
    <property type="entry name" value="Class-IV_PLP-Dep_Aminotrnsfr"/>
</dbReference>
<evidence type="ECO:0000256" key="7">
    <source>
        <dbReference type="ARBA" id="ARBA00013053"/>
    </source>
</evidence>
<dbReference type="InterPro" id="IPR036038">
    <property type="entry name" value="Aminotransferase-like"/>
</dbReference>
<evidence type="ECO:0000256" key="8">
    <source>
        <dbReference type="ARBA" id="ARBA00022898"/>
    </source>
</evidence>
<dbReference type="GO" id="GO:0046394">
    <property type="term" value="P:carboxylic acid biosynthetic process"/>
    <property type="evidence" value="ECO:0007669"/>
    <property type="project" value="UniProtKB-ARBA"/>
</dbReference>
<comment type="catalytic activity">
    <reaction evidence="11">
        <text>L-leucine + 2-oxoglutarate = 4-methyl-2-oxopentanoate + L-glutamate</text>
        <dbReference type="Rhea" id="RHEA:18321"/>
        <dbReference type="ChEBI" id="CHEBI:16810"/>
        <dbReference type="ChEBI" id="CHEBI:17865"/>
        <dbReference type="ChEBI" id="CHEBI:29985"/>
        <dbReference type="ChEBI" id="CHEBI:57427"/>
        <dbReference type="EC" id="2.6.1.42"/>
    </reaction>
</comment>
<comment type="pathway">
    <text evidence="5">Amino-acid biosynthesis; L-leucine biosynthesis; L-leucine from 3-methyl-2-oxobutanoate: step 4/4.</text>
</comment>
<keyword evidence="12" id="KW-0032">Aminotransferase</keyword>
<comment type="pathway">
    <text evidence="3">Amino-acid biosynthesis; L-isoleucine biosynthesis; L-isoleucine from 2-oxobutanoate: step 4/4.</text>
</comment>
<organism evidence="12">
    <name type="scientific">Variovorax paradoxus (strain S110)</name>
    <dbReference type="NCBI Taxonomy" id="543728"/>
    <lineage>
        <taxon>Bacteria</taxon>
        <taxon>Pseudomonadati</taxon>
        <taxon>Pseudomonadota</taxon>
        <taxon>Betaproteobacteria</taxon>
        <taxon>Burkholderiales</taxon>
        <taxon>Comamonadaceae</taxon>
        <taxon>Variovorax</taxon>
    </lineage>
</organism>
<evidence type="ECO:0000256" key="9">
    <source>
        <dbReference type="ARBA" id="ARBA00048212"/>
    </source>
</evidence>
<evidence type="ECO:0000256" key="10">
    <source>
        <dbReference type="ARBA" id="ARBA00048798"/>
    </source>
</evidence>
<evidence type="ECO:0000256" key="5">
    <source>
        <dbReference type="ARBA" id="ARBA00005072"/>
    </source>
</evidence>
<evidence type="ECO:0000256" key="6">
    <source>
        <dbReference type="ARBA" id="ARBA00009320"/>
    </source>
</evidence>
<dbReference type="Gene3D" id="3.20.10.10">
    <property type="entry name" value="D-amino Acid Aminotransferase, subunit A, domain 2"/>
    <property type="match status" value="1"/>
</dbReference>
<sequence length="317" mass="33968">MHADSAPSKTSSQAYAPDARNDAVLVYVNGQFVPRHQAVVSVFDAGYVCGDGVWEGVRLVDGRIVSFDAHIDRMYEGAKSIALDIGMTRAQMKQVVVDTFLRNGMRDGAHARLMVTRGVKKTPNQDPRFIIGGATVVCVAEHKVVTPEAKRNGLKLFTSTLRCSGPDVFDLRLNSHSRLNLIQALIQAIQAGADEALMLDPHGFVSSCNSTNFFAVRHGALWTSSGRYCFNGITRATVVRLAREAGIPVHEGDFTLAEVYAADEAFVTGTLAGLTPVSSVDGRALAPLGPITQRLDALYRAYIASANEAHGALPAAA</sequence>
<keyword evidence="12" id="KW-0808">Transferase</keyword>